<protein>
    <submittedName>
        <fullName evidence="8">PLP-dependent aminotransferase family protein</fullName>
    </submittedName>
</protein>
<dbReference type="Gene3D" id="3.40.640.10">
    <property type="entry name" value="Type I PLP-dependent aspartate aminotransferase-like (Major domain)"/>
    <property type="match status" value="1"/>
</dbReference>
<dbReference type="InterPro" id="IPR004839">
    <property type="entry name" value="Aminotransferase_I/II_large"/>
</dbReference>
<proteinExistence type="inferred from homology"/>
<dbReference type="Pfam" id="PF00155">
    <property type="entry name" value="Aminotran_1_2"/>
    <property type="match status" value="1"/>
</dbReference>
<sequence>MKQWTPARLDGARPRYIELAEAIRADIDAGVLAPGDRLPPQRRVAQDLGIDFSTVSRGYAEAVRRGYIESFVGRGTFVRSQDALPERPDPRRALEEDPMMNMPPEPDDPVLLARMQKGLEHVSANLLPLLRYQSVTGSPQDRAIAAEWMQAGGLPCAPERLAVTPGAHASLYAVLTVLAEPGATVLCEEVTYPGLRSIAARLGLRLTGIAGDKDGILPEELDKAITCQWPAALYLNPTLQNPTTRTMPAARRREIAEVLQRHAVPLVEDDAYCFVAEDAPAPVSSLIPDLGWHIAGLSKCFGAGLRLAYTTVPQRSQMGQFSQALRSMHVMVSPLNLALLGRWIEDGTAAELQAFVRKAAAARQTLAAEVLQECFTESDPLAFNLWLSLPRGTSRAEVMGRMAGRQIGIMPSDAFTVTGLPEEAVRVCLGGPISLEELRGDLIALHDAVTRKDWLG</sequence>
<comment type="similarity">
    <text evidence="1">In the C-terminal section; belongs to the class-I pyridoxal-phosphate-dependent aminotransferase family.</text>
</comment>
<comment type="caution">
    <text evidence="8">The sequence shown here is derived from an EMBL/GenBank/DDBJ whole genome shotgun (WGS) entry which is preliminary data.</text>
</comment>
<gene>
    <name evidence="8" type="ORF">KUV26_05940</name>
</gene>
<evidence type="ECO:0000256" key="3">
    <source>
        <dbReference type="ARBA" id="ARBA00023015"/>
    </source>
</evidence>
<name>A0ABS7NCQ1_9RHOB</name>
<dbReference type="Pfam" id="PF00392">
    <property type="entry name" value="GntR"/>
    <property type="match status" value="1"/>
</dbReference>
<evidence type="ECO:0000256" key="2">
    <source>
        <dbReference type="ARBA" id="ARBA00022898"/>
    </source>
</evidence>
<evidence type="ECO:0000256" key="4">
    <source>
        <dbReference type="ARBA" id="ARBA00023125"/>
    </source>
</evidence>
<dbReference type="PROSITE" id="PS50949">
    <property type="entry name" value="HTH_GNTR"/>
    <property type="match status" value="1"/>
</dbReference>
<keyword evidence="3" id="KW-0805">Transcription regulation</keyword>
<dbReference type="Gene3D" id="3.90.1150.10">
    <property type="entry name" value="Aspartate Aminotransferase, domain 1"/>
    <property type="match status" value="1"/>
</dbReference>
<dbReference type="RefSeq" id="WP_222507998.1">
    <property type="nucleotide sequence ID" value="NZ_JAHVJA010000002.1"/>
</dbReference>
<dbReference type="PANTHER" id="PTHR46577">
    <property type="entry name" value="HTH-TYPE TRANSCRIPTIONAL REGULATORY PROTEIN GABR"/>
    <property type="match status" value="1"/>
</dbReference>
<evidence type="ECO:0000256" key="1">
    <source>
        <dbReference type="ARBA" id="ARBA00005384"/>
    </source>
</evidence>
<accession>A0ABS7NCQ1</accession>
<dbReference type="InterPro" id="IPR051446">
    <property type="entry name" value="HTH_trans_reg/aminotransferase"/>
</dbReference>
<dbReference type="SMART" id="SM00345">
    <property type="entry name" value="HTH_GNTR"/>
    <property type="match status" value="1"/>
</dbReference>
<feature type="domain" description="HTH gntR-type" evidence="7">
    <location>
        <begin position="13"/>
        <end position="81"/>
    </location>
</feature>
<feature type="compositionally biased region" description="Basic and acidic residues" evidence="6">
    <location>
        <begin position="84"/>
        <end position="95"/>
    </location>
</feature>
<dbReference type="InterPro" id="IPR015424">
    <property type="entry name" value="PyrdxlP-dep_Trfase"/>
</dbReference>
<dbReference type="InterPro" id="IPR036388">
    <property type="entry name" value="WH-like_DNA-bd_sf"/>
</dbReference>
<dbReference type="InterPro" id="IPR000524">
    <property type="entry name" value="Tscrpt_reg_HTH_GntR"/>
</dbReference>
<evidence type="ECO:0000256" key="6">
    <source>
        <dbReference type="SAM" id="MobiDB-lite"/>
    </source>
</evidence>
<dbReference type="InterPro" id="IPR015422">
    <property type="entry name" value="PyrdxlP-dep_Trfase_small"/>
</dbReference>
<dbReference type="CDD" id="cd07377">
    <property type="entry name" value="WHTH_GntR"/>
    <property type="match status" value="1"/>
</dbReference>
<keyword evidence="2" id="KW-0663">Pyridoxal phosphate</keyword>
<reference evidence="8 9" key="1">
    <citation type="submission" date="2021-06" db="EMBL/GenBank/DDBJ databases">
        <title>50 bacteria genomes isolated from Dapeng, Shenzhen, China.</title>
        <authorList>
            <person name="Zheng W."/>
            <person name="Yu S."/>
            <person name="Huang Y."/>
        </authorList>
    </citation>
    <scope>NUCLEOTIDE SEQUENCE [LARGE SCALE GENOMIC DNA]</scope>
    <source>
        <strain evidence="8 9">DP1N14-2</strain>
    </source>
</reference>
<dbReference type="Gene3D" id="1.10.10.10">
    <property type="entry name" value="Winged helix-like DNA-binding domain superfamily/Winged helix DNA-binding domain"/>
    <property type="match status" value="1"/>
</dbReference>
<dbReference type="InterPro" id="IPR036390">
    <property type="entry name" value="WH_DNA-bd_sf"/>
</dbReference>
<keyword evidence="5" id="KW-0804">Transcription</keyword>
<keyword evidence="8" id="KW-0032">Aminotransferase</keyword>
<dbReference type="Proteomes" id="UP000766629">
    <property type="component" value="Unassembled WGS sequence"/>
</dbReference>
<keyword evidence="8" id="KW-0808">Transferase</keyword>
<dbReference type="EMBL" id="JAHVJA010000002">
    <property type="protein sequence ID" value="MBY6138973.1"/>
    <property type="molecule type" value="Genomic_DNA"/>
</dbReference>
<keyword evidence="9" id="KW-1185">Reference proteome</keyword>
<dbReference type="PANTHER" id="PTHR46577:SF1">
    <property type="entry name" value="HTH-TYPE TRANSCRIPTIONAL REGULATORY PROTEIN GABR"/>
    <property type="match status" value="1"/>
</dbReference>
<keyword evidence="4" id="KW-0238">DNA-binding</keyword>
<dbReference type="GO" id="GO:0008483">
    <property type="term" value="F:transaminase activity"/>
    <property type="evidence" value="ECO:0007669"/>
    <property type="project" value="UniProtKB-KW"/>
</dbReference>
<evidence type="ECO:0000256" key="5">
    <source>
        <dbReference type="ARBA" id="ARBA00023163"/>
    </source>
</evidence>
<organism evidence="8 9">
    <name type="scientific">Leisingera daeponensis</name>
    <dbReference type="NCBI Taxonomy" id="405746"/>
    <lineage>
        <taxon>Bacteria</taxon>
        <taxon>Pseudomonadati</taxon>
        <taxon>Pseudomonadota</taxon>
        <taxon>Alphaproteobacteria</taxon>
        <taxon>Rhodobacterales</taxon>
        <taxon>Roseobacteraceae</taxon>
        <taxon>Leisingera</taxon>
    </lineage>
</organism>
<dbReference type="CDD" id="cd00609">
    <property type="entry name" value="AAT_like"/>
    <property type="match status" value="1"/>
</dbReference>
<dbReference type="SUPFAM" id="SSF53383">
    <property type="entry name" value="PLP-dependent transferases"/>
    <property type="match status" value="1"/>
</dbReference>
<feature type="region of interest" description="Disordered" evidence="6">
    <location>
        <begin position="81"/>
        <end position="102"/>
    </location>
</feature>
<dbReference type="SUPFAM" id="SSF46785">
    <property type="entry name" value="Winged helix' DNA-binding domain"/>
    <property type="match status" value="1"/>
</dbReference>
<evidence type="ECO:0000313" key="8">
    <source>
        <dbReference type="EMBL" id="MBY6138973.1"/>
    </source>
</evidence>
<dbReference type="InterPro" id="IPR015421">
    <property type="entry name" value="PyrdxlP-dep_Trfase_major"/>
</dbReference>
<evidence type="ECO:0000259" key="7">
    <source>
        <dbReference type="PROSITE" id="PS50949"/>
    </source>
</evidence>
<evidence type="ECO:0000313" key="9">
    <source>
        <dbReference type="Proteomes" id="UP000766629"/>
    </source>
</evidence>